<dbReference type="AlphaFoldDB" id="A5FFM3"/>
<evidence type="ECO:0000256" key="1">
    <source>
        <dbReference type="ARBA" id="ARBA00000798"/>
    </source>
</evidence>
<organism evidence="8 9">
    <name type="scientific">Flavobacterium johnsoniae (strain ATCC 17061 / DSM 2064 / JCM 8514 / BCRC 14874 / CCUG 350202 / NBRC 14942 / NCIMB 11054 / UW101)</name>
    <name type="common">Cytophaga johnsonae</name>
    <dbReference type="NCBI Taxonomy" id="376686"/>
    <lineage>
        <taxon>Bacteria</taxon>
        <taxon>Pseudomonadati</taxon>
        <taxon>Bacteroidota</taxon>
        <taxon>Flavobacteriia</taxon>
        <taxon>Flavobacteriales</taxon>
        <taxon>Flavobacteriaceae</taxon>
        <taxon>Flavobacterium</taxon>
    </lineage>
</organism>
<evidence type="ECO:0000256" key="4">
    <source>
        <dbReference type="ARBA" id="ARBA00022801"/>
    </source>
</evidence>
<dbReference type="CDD" id="cd09128">
    <property type="entry name" value="PLDc_unchar1_2"/>
    <property type="match status" value="1"/>
</dbReference>
<evidence type="ECO:0000256" key="2">
    <source>
        <dbReference type="ARBA" id="ARBA00008664"/>
    </source>
</evidence>
<evidence type="ECO:0000256" key="3">
    <source>
        <dbReference type="ARBA" id="ARBA00012027"/>
    </source>
</evidence>
<dbReference type="GO" id="GO:0016891">
    <property type="term" value="F:RNA endonuclease activity producing 5'-phosphomonoesters, hydrolytic mechanism"/>
    <property type="evidence" value="ECO:0007669"/>
    <property type="project" value="TreeGrafter"/>
</dbReference>
<dbReference type="HOGENOM" id="CLU_512634_0_0_10"/>
<dbReference type="GO" id="GO:0006793">
    <property type="term" value="P:phosphorus metabolic process"/>
    <property type="evidence" value="ECO:0007669"/>
    <property type="project" value="UniProtKB-ARBA"/>
</dbReference>
<keyword evidence="9" id="KW-1185">Reference proteome</keyword>
<comment type="similarity">
    <text evidence="2">Belongs to the phospholipase D family.</text>
</comment>
<dbReference type="GO" id="GO:0016042">
    <property type="term" value="P:lipid catabolic process"/>
    <property type="evidence" value="ECO:0007669"/>
    <property type="project" value="UniProtKB-KW"/>
</dbReference>
<dbReference type="GO" id="GO:0004630">
    <property type="term" value="F:phospholipase D activity"/>
    <property type="evidence" value="ECO:0007669"/>
    <property type="project" value="UniProtKB-EC"/>
</dbReference>
<dbReference type="EMBL" id="CP000685">
    <property type="protein sequence ID" value="ABQ05999.1"/>
    <property type="molecule type" value="Genomic_DNA"/>
</dbReference>
<dbReference type="CDD" id="cd00138">
    <property type="entry name" value="PLDc_SF"/>
    <property type="match status" value="1"/>
</dbReference>
<dbReference type="Gene3D" id="3.30.870.10">
    <property type="entry name" value="Endonuclease Chain A"/>
    <property type="match status" value="2"/>
</dbReference>
<dbReference type="InterPro" id="IPR001736">
    <property type="entry name" value="PLipase_D/transphosphatidylase"/>
</dbReference>
<dbReference type="InterPro" id="IPR025202">
    <property type="entry name" value="PLD-like_dom"/>
</dbReference>
<protein>
    <recommendedName>
        <fullName evidence="3">phospholipase D</fullName>
        <ecNumber evidence="3">3.1.4.4</ecNumber>
    </recommendedName>
</protein>
<dbReference type="KEGG" id="fjo:Fjoh_2978"/>
<feature type="domain" description="PLD phosphodiesterase" evidence="7">
    <location>
        <begin position="436"/>
        <end position="463"/>
    </location>
</feature>
<dbReference type="eggNOG" id="COG1502">
    <property type="taxonomic scope" value="Bacteria"/>
</dbReference>
<name>A5FFM3_FLAJ1</name>
<keyword evidence="4" id="KW-0378">Hydrolase</keyword>
<accession>A5FFM3</accession>
<dbReference type="InterPro" id="IPR051406">
    <property type="entry name" value="PLD_domain"/>
</dbReference>
<dbReference type="PROSITE" id="PS50035">
    <property type="entry name" value="PLD"/>
    <property type="match status" value="1"/>
</dbReference>
<keyword evidence="6" id="KW-0443">Lipid metabolism</keyword>
<keyword evidence="5" id="KW-0442">Lipid degradation</keyword>
<reference evidence="8 9" key="1">
    <citation type="journal article" date="2009" name="Appl. Environ. Microbiol.">
        <title>Novel features of the polysaccharide-digesting gliding bacterium Flavobacterium johnsoniae as revealed by genome sequence analysis.</title>
        <authorList>
            <person name="McBride M.J."/>
            <person name="Xie G."/>
            <person name="Martens E.C."/>
            <person name="Lapidus A."/>
            <person name="Henrissat B."/>
            <person name="Rhodes R.G."/>
            <person name="Goltsman E."/>
            <person name="Wang W."/>
            <person name="Xu J."/>
            <person name="Hunnicutt D.W."/>
            <person name="Staroscik A.M."/>
            <person name="Hoover T.R."/>
            <person name="Cheng Y.Q."/>
            <person name="Stein J.L."/>
        </authorList>
    </citation>
    <scope>NUCLEOTIDE SEQUENCE [LARGE SCALE GENOMIC DNA]</scope>
    <source>
        <strain evidence="9">ATCC 17061 / DSM 2064 / JCM 8514 / BCRC 14874 / CCUG 350202 / NBRC 14942 / NCIMB 11054 / UW101</strain>
    </source>
</reference>
<dbReference type="Proteomes" id="UP000006694">
    <property type="component" value="Chromosome"/>
</dbReference>
<evidence type="ECO:0000256" key="5">
    <source>
        <dbReference type="ARBA" id="ARBA00022963"/>
    </source>
</evidence>
<evidence type="ECO:0000313" key="8">
    <source>
        <dbReference type="EMBL" id="ABQ05999.1"/>
    </source>
</evidence>
<dbReference type="PANTHER" id="PTHR43856:SF1">
    <property type="entry name" value="MITOCHONDRIAL CARDIOLIPIN HYDROLASE"/>
    <property type="match status" value="1"/>
</dbReference>
<dbReference type="RefSeq" id="WP_008463871.1">
    <property type="nucleotide sequence ID" value="NC_009441.1"/>
</dbReference>
<evidence type="ECO:0000259" key="7">
    <source>
        <dbReference type="PROSITE" id="PS50035"/>
    </source>
</evidence>
<gene>
    <name evidence="8" type="ordered locus">Fjoh_2978</name>
</gene>
<dbReference type="SUPFAM" id="SSF56024">
    <property type="entry name" value="Phospholipase D/nuclease"/>
    <property type="match status" value="2"/>
</dbReference>
<dbReference type="GeneID" id="31765895"/>
<dbReference type="OrthoDB" id="9770276at2"/>
<evidence type="ECO:0000256" key="6">
    <source>
        <dbReference type="ARBA" id="ARBA00023098"/>
    </source>
</evidence>
<dbReference type="PANTHER" id="PTHR43856">
    <property type="entry name" value="CARDIOLIPIN HYDROLASE"/>
    <property type="match status" value="1"/>
</dbReference>
<comment type="catalytic activity">
    <reaction evidence="1">
        <text>a 1,2-diacyl-sn-glycero-3-phosphocholine + H2O = a 1,2-diacyl-sn-glycero-3-phosphate + choline + H(+)</text>
        <dbReference type="Rhea" id="RHEA:14445"/>
        <dbReference type="ChEBI" id="CHEBI:15354"/>
        <dbReference type="ChEBI" id="CHEBI:15377"/>
        <dbReference type="ChEBI" id="CHEBI:15378"/>
        <dbReference type="ChEBI" id="CHEBI:57643"/>
        <dbReference type="ChEBI" id="CHEBI:58608"/>
        <dbReference type="EC" id="3.1.4.4"/>
    </reaction>
</comment>
<evidence type="ECO:0000313" key="9">
    <source>
        <dbReference type="Proteomes" id="UP000006694"/>
    </source>
</evidence>
<dbReference type="EC" id="3.1.4.4" evidence="3"/>
<sequence length="531" mass="59583">MGENYKMELAEAVEMAKQELYGIPGVLNIEQGFRFKNGWITDEEVISVQVAEKINEKTLLELAVKPLPAEFMGYGIDVVAAGFEQQLEYLGVDVSFWAAPKPGNYREPANIGLPRVVEYMEAVFHVSPDSGWPNLKDFLKRVSSRLTATMYEWEAEHISSAIFEAVQNCNGSLRMVTQNDGTDRAVNNMKSRLGSKFEHVWSSVGSGKLIASDYHIKVAARDDEEFWLSSGNWKNSNQADIDPAGKGQAIPGPLAKHNREWNVVIKNATLATIFRKYIDWDYQEALRVPFDVKEKLANSYVFISKGICPPVPPIVRYFKPLTVKRILDVQPLLTPDKNSEGQRMFLYHATEMVKSAKVSIDIENQSFSLLENNDPVYESFYRAVVEKQSNGVAVRIIFRDPREFGAKGQAGLVKTLTRLKKFGFNTDNIKVQCRCHTKAIIVDSSDQANAQVLFGSHNLTTTGAMYNRDASLLIRDRPVAQYFQEIFDFDWSNLAVQQTVEGLTAVKLALASEAAPEGFRKVLLSEILGEA</sequence>
<dbReference type="Pfam" id="PF13091">
    <property type="entry name" value="PLDc_2"/>
    <property type="match status" value="1"/>
</dbReference>
<proteinExistence type="inferred from homology"/>